<dbReference type="SUPFAM" id="SSF52949">
    <property type="entry name" value="Macro domain-like"/>
    <property type="match status" value="2"/>
</dbReference>
<accession>A0ABD3HDI1</accession>
<sequence length="865" mass="94489">MASEVKLPKCKYGENCYRKNPDHLRLFWHPSSRPESISGEPSTKPNNKPPNGSEPENQSSSSAPPRHGRDVTPKDEDVDDEWEIDADDGEVTACSEAEEVVEETPTTSNSDESILGTRDSANAVVLLILVGPPGSGKSTFCSKLMSSAAQPWTRICQDIIAKGKRGTRQQCLRQAESALLRGRSVVIDRCNIDKKQREDFLKLASRLKINSHAVVLDVPPRICIERATKRIAHEGGVHGGNAAAVINRVIRTRQVPSLDEGFFRISFCRIDPDVEKVIQEYKDLQPSKLLDPGVFGAMNKGQARSLLNGGKDQYGGVSPTSVIRDEMRNVAAEAGKQQSSNGSDSRHGRTLRPANLVPGEETLAFPSISTADFQFDHEKAATVLVQCISEFQAKYAHVGLKLVLVDLTSKSHMLSIVSKKASEEGLDGNTFGTFVGDITKLRSSGGPPCNIIANAANWRLKPGGGGVNAAIYKAAGPELEQATKKVASTLQAGSSIVVEVPQASALRNQEGVTHVIHVLGPNMNPQRPNCLSGDYVEGCKVLRNAYTSLFESFASVAQVKPVKADSVKRMGEAGNSHNGPKLNAFQVLMQASKRKGEVGDTASKREKGEKVRVVEEGVASLREEHGEGGRPSDATHQGSGHAEVQGNNSVGQQVRKKVDRKWDSWSLALYKIALHPDDAPSKNSVLEVTDFAIVMEDLYPKAKRHLLVVSRTQGLDELEDVRREHAGLLERIHSLGMKHVASFLKHDPSLVFRLGYHSAPSMRQLHLHVISQDFDSASLKHKKHWNSFTSPFFRDSLDVISEVKTQGYVDNCGPNAEKLLDMELRCHRCRSVQPNIPRLKTHISTCNRPLSNSNHLITASSVNGS</sequence>
<dbReference type="SUPFAM" id="SSF52540">
    <property type="entry name" value="P-loop containing nucleoside triphosphate hydrolases"/>
    <property type="match status" value="1"/>
</dbReference>
<comment type="caution">
    <text evidence="3">The sequence shown here is derived from an EMBL/GenBank/DDBJ whole genome shotgun (WGS) entry which is preliminary data.</text>
</comment>
<organism evidence="3 4">
    <name type="scientific">Riccia sorocarpa</name>
    <dbReference type="NCBI Taxonomy" id="122646"/>
    <lineage>
        <taxon>Eukaryota</taxon>
        <taxon>Viridiplantae</taxon>
        <taxon>Streptophyta</taxon>
        <taxon>Embryophyta</taxon>
        <taxon>Marchantiophyta</taxon>
        <taxon>Marchantiopsida</taxon>
        <taxon>Marchantiidae</taxon>
        <taxon>Marchantiales</taxon>
        <taxon>Ricciaceae</taxon>
        <taxon>Riccia</taxon>
    </lineage>
</organism>
<dbReference type="PROSITE" id="PS51154">
    <property type="entry name" value="MACRO"/>
    <property type="match status" value="1"/>
</dbReference>
<dbReference type="InterPro" id="IPR036265">
    <property type="entry name" value="HIT-like_sf"/>
</dbReference>
<dbReference type="Gene3D" id="3.30.428.10">
    <property type="entry name" value="HIT-like"/>
    <property type="match status" value="1"/>
</dbReference>
<dbReference type="Pfam" id="PF13671">
    <property type="entry name" value="AAA_33"/>
    <property type="match status" value="1"/>
</dbReference>
<proteinExistence type="predicted"/>
<evidence type="ECO:0000259" key="2">
    <source>
        <dbReference type="PROSITE" id="PS51154"/>
    </source>
</evidence>
<dbReference type="Proteomes" id="UP001633002">
    <property type="component" value="Unassembled WGS sequence"/>
</dbReference>
<dbReference type="FunFam" id="3.40.50.300:FF:002337">
    <property type="entry name" value="Transcription factor bHLH140"/>
    <property type="match status" value="1"/>
</dbReference>
<dbReference type="InterPro" id="IPR019406">
    <property type="entry name" value="APLF_PBZ"/>
</dbReference>
<dbReference type="InterPro" id="IPR043472">
    <property type="entry name" value="Macro_dom-like"/>
</dbReference>
<feature type="region of interest" description="Disordered" evidence="1">
    <location>
        <begin position="332"/>
        <end position="355"/>
    </location>
</feature>
<evidence type="ECO:0000256" key="1">
    <source>
        <dbReference type="SAM" id="MobiDB-lite"/>
    </source>
</evidence>
<dbReference type="AlphaFoldDB" id="A0ABD3HDI1"/>
<dbReference type="GO" id="GO:0006139">
    <property type="term" value="P:nucleobase-containing compound metabolic process"/>
    <property type="evidence" value="ECO:0007669"/>
    <property type="project" value="UniProtKB-ARBA"/>
</dbReference>
<dbReference type="Gene3D" id="3.40.220.10">
    <property type="entry name" value="Leucine Aminopeptidase, subunit E, domain 1"/>
    <property type="match status" value="2"/>
</dbReference>
<protein>
    <recommendedName>
        <fullName evidence="2">Macro domain-containing protein</fullName>
    </recommendedName>
</protein>
<feature type="compositionally biased region" description="Polar residues" evidence="1">
    <location>
        <begin position="33"/>
        <end position="63"/>
    </location>
</feature>
<dbReference type="InterPro" id="IPR002589">
    <property type="entry name" value="Macro_dom"/>
</dbReference>
<dbReference type="Pfam" id="PF01661">
    <property type="entry name" value="Macro"/>
    <property type="match status" value="1"/>
</dbReference>
<feature type="region of interest" description="Disordered" evidence="1">
    <location>
        <begin position="25"/>
        <end position="114"/>
    </location>
</feature>
<evidence type="ECO:0000313" key="4">
    <source>
        <dbReference type="Proteomes" id="UP001633002"/>
    </source>
</evidence>
<name>A0ABD3HDI1_9MARC</name>
<dbReference type="InterPro" id="IPR027417">
    <property type="entry name" value="P-loop_NTPase"/>
</dbReference>
<evidence type="ECO:0000313" key="3">
    <source>
        <dbReference type="EMBL" id="KAL3688076.1"/>
    </source>
</evidence>
<reference evidence="3 4" key="1">
    <citation type="submission" date="2024-09" db="EMBL/GenBank/DDBJ databases">
        <title>Chromosome-scale assembly of Riccia sorocarpa.</title>
        <authorList>
            <person name="Paukszto L."/>
        </authorList>
    </citation>
    <scope>NUCLEOTIDE SEQUENCE [LARGE SCALE GENOMIC DNA]</scope>
    <source>
        <strain evidence="3">LP-2024</strain>
        <tissue evidence="3">Aerial parts of the thallus</tissue>
    </source>
</reference>
<dbReference type="FunFam" id="3.30.428.10:FF:000004">
    <property type="entry name" value="aprataxin isoform X2"/>
    <property type="match status" value="1"/>
</dbReference>
<dbReference type="PANTHER" id="PTHR12486">
    <property type="entry name" value="APRATAXIN-RELATED"/>
    <property type="match status" value="1"/>
</dbReference>
<feature type="region of interest" description="Disordered" evidence="1">
    <location>
        <begin position="621"/>
        <end position="653"/>
    </location>
</feature>
<dbReference type="InterPro" id="IPR019808">
    <property type="entry name" value="Histidine_triad_CS"/>
</dbReference>
<feature type="compositionally biased region" description="Acidic residues" evidence="1">
    <location>
        <begin position="76"/>
        <end position="102"/>
    </location>
</feature>
<dbReference type="Gene3D" id="3.40.50.300">
    <property type="entry name" value="P-loop containing nucleotide triphosphate hydrolases"/>
    <property type="match status" value="1"/>
</dbReference>
<dbReference type="InterPro" id="IPR032566">
    <property type="entry name" value="Znf-C2HE"/>
</dbReference>
<feature type="compositionally biased region" description="Basic and acidic residues" evidence="1">
    <location>
        <begin position="621"/>
        <end position="630"/>
    </location>
</feature>
<dbReference type="SMART" id="SM00506">
    <property type="entry name" value="A1pp"/>
    <property type="match status" value="1"/>
</dbReference>
<feature type="domain" description="Macro" evidence="2">
    <location>
        <begin position="418"/>
        <end position="606"/>
    </location>
</feature>
<gene>
    <name evidence="3" type="ORF">R1sor_014385</name>
</gene>
<dbReference type="SUPFAM" id="SSF54197">
    <property type="entry name" value="HIT-like"/>
    <property type="match status" value="1"/>
</dbReference>
<keyword evidence="4" id="KW-1185">Reference proteome</keyword>
<dbReference type="Pfam" id="PF16278">
    <property type="entry name" value="zf-C2HE"/>
    <property type="match status" value="1"/>
</dbReference>
<dbReference type="EMBL" id="JBJQOH010000004">
    <property type="protein sequence ID" value="KAL3688076.1"/>
    <property type="molecule type" value="Genomic_DNA"/>
</dbReference>
<dbReference type="PROSITE" id="PS00892">
    <property type="entry name" value="HIT_1"/>
    <property type="match status" value="1"/>
</dbReference>
<dbReference type="PANTHER" id="PTHR12486:SF4">
    <property type="entry name" value="APRATAXIN"/>
    <property type="match status" value="1"/>
</dbReference>
<dbReference type="Pfam" id="PF10283">
    <property type="entry name" value="zf-CCHH"/>
    <property type="match status" value="1"/>
</dbReference>
<dbReference type="Pfam" id="PF11969">
    <property type="entry name" value="DcpS_C"/>
    <property type="match status" value="1"/>
</dbReference>